<evidence type="ECO:0000259" key="7">
    <source>
        <dbReference type="Pfam" id="PF00155"/>
    </source>
</evidence>
<dbReference type="Gene3D" id="3.90.1150.10">
    <property type="entry name" value="Aspartate Aminotransferase, domain 1"/>
    <property type="match status" value="1"/>
</dbReference>
<dbReference type="Pfam" id="PF00155">
    <property type="entry name" value="Aminotran_1_2"/>
    <property type="match status" value="1"/>
</dbReference>
<dbReference type="NCBIfam" id="TIGR01141">
    <property type="entry name" value="hisC"/>
    <property type="match status" value="1"/>
</dbReference>
<evidence type="ECO:0000256" key="4">
    <source>
        <dbReference type="ARBA" id="ARBA00022679"/>
    </source>
</evidence>
<dbReference type="GO" id="GO:0000105">
    <property type="term" value="P:L-histidine biosynthetic process"/>
    <property type="evidence" value="ECO:0007669"/>
    <property type="project" value="UniProtKB-UniRule"/>
</dbReference>
<dbReference type="InterPro" id="IPR005861">
    <property type="entry name" value="HisP_aminotrans"/>
</dbReference>
<dbReference type="AlphaFoldDB" id="A0A3Q8WU05"/>
<evidence type="ECO:0000256" key="1">
    <source>
        <dbReference type="ARBA" id="ARBA00001933"/>
    </source>
</evidence>
<accession>A0A3Q8WU05</accession>
<comment type="subunit">
    <text evidence="2 6">Homodimer.</text>
</comment>
<evidence type="ECO:0000256" key="5">
    <source>
        <dbReference type="ARBA" id="ARBA00022898"/>
    </source>
</evidence>
<dbReference type="SUPFAM" id="SSF53383">
    <property type="entry name" value="PLP-dependent transferases"/>
    <property type="match status" value="1"/>
</dbReference>
<evidence type="ECO:0000313" key="9">
    <source>
        <dbReference type="Proteomes" id="UP000270021"/>
    </source>
</evidence>
<dbReference type="InterPro" id="IPR001917">
    <property type="entry name" value="Aminotrans_II_pyridoxalP_BS"/>
</dbReference>
<dbReference type="PANTHER" id="PTHR43643">
    <property type="entry name" value="HISTIDINOL-PHOSPHATE AMINOTRANSFERASE 2"/>
    <property type="match status" value="1"/>
</dbReference>
<dbReference type="Proteomes" id="UP000270021">
    <property type="component" value="Chromosome"/>
</dbReference>
<dbReference type="KEGG" id="fsl:EJO69_07840"/>
<name>A0A3Q8WU05_9ACTO</name>
<feature type="domain" description="Aminotransferase class I/classII large" evidence="7">
    <location>
        <begin position="24"/>
        <end position="340"/>
    </location>
</feature>
<dbReference type="EMBL" id="CP034438">
    <property type="protein sequence ID" value="AZN30224.1"/>
    <property type="molecule type" value="Genomic_DNA"/>
</dbReference>
<keyword evidence="5 6" id="KW-0663">Pyridoxal phosphate</keyword>
<dbReference type="InterPro" id="IPR015421">
    <property type="entry name" value="PyrdxlP-dep_Trfase_major"/>
</dbReference>
<proteinExistence type="inferred from homology"/>
<comment type="similarity">
    <text evidence="6">Belongs to the class-II pyridoxal-phosphate-dependent aminotransferase family. Histidinol-phosphate aminotransferase subfamily.</text>
</comment>
<dbReference type="InterPro" id="IPR015422">
    <property type="entry name" value="PyrdxlP-dep_Trfase_small"/>
</dbReference>
<protein>
    <recommendedName>
        <fullName evidence="6">Histidinol-phosphate aminotransferase</fullName>
        <ecNumber evidence="6">2.6.1.9</ecNumber>
    </recommendedName>
    <alternativeName>
        <fullName evidence="6">Imidazole acetol-phosphate transaminase</fullName>
    </alternativeName>
</protein>
<dbReference type="Gene3D" id="3.40.640.10">
    <property type="entry name" value="Type I PLP-dependent aspartate aminotransferase-like (Major domain)"/>
    <property type="match status" value="1"/>
</dbReference>
<keyword evidence="3 6" id="KW-0032">Aminotransferase</keyword>
<comment type="catalytic activity">
    <reaction evidence="6">
        <text>L-histidinol phosphate + 2-oxoglutarate = 3-(imidazol-4-yl)-2-oxopropyl phosphate + L-glutamate</text>
        <dbReference type="Rhea" id="RHEA:23744"/>
        <dbReference type="ChEBI" id="CHEBI:16810"/>
        <dbReference type="ChEBI" id="CHEBI:29985"/>
        <dbReference type="ChEBI" id="CHEBI:57766"/>
        <dbReference type="ChEBI" id="CHEBI:57980"/>
        <dbReference type="EC" id="2.6.1.9"/>
    </reaction>
</comment>
<dbReference type="InterPro" id="IPR050106">
    <property type="entry name" value="HistidinolP_aminotransfase"/>
</dbReference>
<gene>
    <name evidence="6 8" type="primary">hisC</name>
    <name evidence="8" type="ORF">EJO69_07840</name>
</gene>
<dbReference type="HAMAP" id="MF_01023">
    <property type="entry name" value="HisC_aminotrans_2"/>
    <property type="match status" value="1"/>
</dbReference>
<comment type="pathway">
    <text evidence="6">Amino-acid biosynthesis; L-histidine biosynthesis; L-histidine from 5-phospho-alpha-D-ribose 1-diphosphate: step 7/9.</text>
</comment>
<dbReference type="PROSITE" id="PS00599">
    <property type="entry name" value="AA_TRANSFER_CLASS_2"/>
    <property type="match status" value="1"/>
</dbReference>
<dbReference type="OrthoDB" id="9809616at2"/>
<keyword evidence="9" id="KW-1185">Reference proteome</keyword>
<sequence length="351" mass="37237">MSLFRDDLSAIPAYVPGRPGADPSVIKLSSNEMPYGPFPSVQAVIAQGIGSLHMYPDMHATRLTARIAAFHGVSADSIVASNGSVAMIEKILDAACFPGSEVVIAWRSFEAYPIAITVAGGTAVPVPLTPAGGHDLDAMADAVTDRTAAIMVCSPNNPTGTALTHRELFRFLKRVGDDVLVVLDEAYIDFVRMVDPIRSVELLADHPNLVILRTFSKAYSLAGLRVGYAIAHPDVAATLRAVATPFGVNSLSQSAAIAALDEADEVRMRTDFVAAERKRVAAELAALGFDVPRSEANFLWLEMADTEPFVEAATRSGITVRAFPGDGVRISIGSTAANERITAAARLYAAR</sequence>
<keyword evidence="4 6" id="KW-0808">Transferase</keyword>
<dbReference type="GO" id="GO:0004400">
    <property type="term" value="F:histidinol-phosphate transaminase activity"/>
    <property type="evidence" value="ECO:0007669"/>
    <property type="project" value="UniProtKB-UniRule"/>
</dbReference>
<organism evidence="8 9">
    <name type="scientific">Flaviflexus salsibiostraticola</name>
    <dbReference type="NCBI Taxonomy" id="1282737"/>
    <lineage>
        <taxon>Bacteria</taxon>
        <taxon>Bacillati</taxon>
        <taxon>Actinomycetota</taxon>
        <taxon>Actinomycetes</taxon>
        <taxon>Actinomycetales</taxon>
        <taxon>Actinomycetaceae</taxon>
        <taxon>Flaviflexus</taxon>
    </lineage>
</organism>
<dbReference type="InterPro" id="IPR024892">
    <property type="entry name" value="ArAT"/>
</dbReference>
<evidence type="ECO:0000256" key="3">
    <source>
        <dbReference type="ARBA" id="ARBA00022576"/>
    </source>
</evidence>
<dbReference type="EC" id="2.6.1.9" evidence="6"/>
<keyword evidence="6" id="KW-0368">Histidine biosynthesis</keyword>
<dbReference type="PANTHER" id="PTHR43643:SF3">
    <property type="entry name" value="HISTIDINOL-PHOSPHATE AMINOTRANSFERASE"/>
    <property type="match status" value="1"/>
</dbReference>
<evidence type="ECO:0000313" key="8">
    <source>
        <dbReference type="EMBL" id="AZN30224.1"/>
    </source>
</evidence>
<dbReference type="RefSeq" id="WP_126040782.1">
    <property type="nucleotide sequence ID" value="NZ_CP034438.1"/>
</dbReference>
<evidence type="ECO:0000256" key="6">
    <source>
        <dbReference type="HAMAP-Rule" id="MF_01023"/>
    </source>
</evidence>
<keyword evidence="6" id="KW-0028">Amino-acid biosynthesis</keyword>
<dbReference type="GO" id="GO:0030170">
    <property type="term" value="F:pyridoxal phosphate binding"/>
    <property type="evidence" value="ECO:0007669"/>
    <property type="project" value="InterPro"/>
</dbReference>
<dbReference type="CDD" id="cd00609">
    <property type="entry name" value="AAT_like"/>
    <property type="match status" value="1"/>
</dbReference>
<feature type="modified residue" description="N6-(pyridoxal phosphate)lysine" evidence="6">
    <location>
        <position position="217"/>
    </location>
</feature>
<evidence type="ECO:0000256" key="2">
    <source>
        <dbReference type="ARBA" id="ARBA00011738"/>
    </source>
</evidence>
<dbReference type="InterPro" id="IPR004839">
    <property type="entry name" value="Aminotransferase_I/II_large"/>
</dbReference>
<dbReference type="InterPro" id="IPR015424">
    <property type="entry name" value="PyrdxlP-dep_Trfase"/>
</dbReference>
<reference evidence="8 9" key="1">
    <citation type="submission" date="2018-12" db="EMBL/GenBank/DDBJ databases">
        <title>Complete genome sequence of Flaviflexus salsibiostraticola KCTC 33148.</title>
        <authorList>
            <person name="Bae J.-W."/>
        </authorList>
    </citation>
    <scope>NUCLEOTIDE SEQUENCE [LARGE SCALE GENOMIC DNA]</scope>
    <source>
        <strain evidence="8 9">KCTC 33148</strain>
    </source>
</reference>
<dbReference type="NCBIfam" id="NF002878">
    <property type="entry name" value="PRK03321.1"/>
    <property type="match status" value="1"/>
</dbReference>
<dbReference type="UniPathway" id="UPA00031">
    <property type="reaction ID" value="UER00012"/>
</dbReference>
<comment type="cofactor">
    <cofactor evidence="1 6">
        <name>pyridoxal 5'-phosphate</name>
        <dbReference type="ChEBI" id="CHEBI:597326"/>
    </cofactor>
</comment>